<dbReference type="Proteomes" id="UP000179266">
    <property type="component" value="Unassembled WGS sequence"/>
</dbReference>
<evidence type="ECO:0000259" key="1">
    <source>
        <dbReference type="Pfam" id="PF13847"/>
    </source>
</evidence>
<accession>A0A1F7RY21</accession>
<name>A0A1F7RY21_9BACT</name>
<protein>
    <recommendedName>
        <fullName evidence="1">Methyltransferase domain-containing protein</fullName>
    </recommendedName>
</protein>
<dbReference type="InterPro" id="IPR029063">
    <property type="entry name" value="SAM-dependent_MTases_sf"/>
</dbReference>
<sequence>MIDRNAVKEHFNKIADRYDQFKERNSHYYSELKKIIREKVSDTCAEKVLEIGCGTGNLLTIIPSKFALGGDISIEMIRLALQKITESKSVKFIVMTAEELPFKPVFDVILAVDLMEHTAAPEKVLQEIRLVSKPHTKILVISANPIWAPILHIAEKKRLKMAEGPHHWPTLRMLKKAGIKNGFEIIECGFRFLLPFPAGRPGNWINSVSARIPVINRLGLIQYLLLTVRDV</sequence>
<dbReference type="InterPro" id="IPR025714">
    <property type="entry name" value="Methyltranfer_dom"/>
</dbReference>
<comment type="caution">
    <text evidence="2">The sequence shown here is derived from an EMBL/GenBank/DDBJ whole genome shotgun (WGS) entry which is preliminary data.</text>
</comment>
<proteinExistence type="predicted"/>
<dbReference type="SUPFAM" id="SSF53335">
    <property type="entry name" value="S-adenosyl-L-methionine-dependent methyltransferases"/>
    <property type="match status" value="1"/>
</dbReference>
<evidence type="ECO:0000313" key="3">
    <source>
        <dbReference type="Proteomes" id="UP000179266"/>
    </source>
</evidence>
<dbReference type="EMBL" id="MGDD01000127">
    <property type="protein sequence ID" value="OGL46442.1"/>
    <property type="molecule type" value="Genomic_DNA"/>
</dbReference>
<feature type="domain" description="Methyltransferase" evidence="1">
    <location>
        <begin position="46"/>
        <end position="144"/>
    </location>
</feature>
<dbReference type="PANTHER" id="PTHR43861">
    <property type="entry name" value="TRANS-ACONITATE 2-METHYLTRANSFERASE-RELATED"/>
    <property type="match status" value="1"/>
</dbReference>
<organism evidence="2 3">
    <name type="scientific">Candidatus Schekmanbacteria bacterium RBG_13_48_7</name>
    <dbReference type="NCBI Taxonomy" id="1817878"/>
    <lineage>
        <taxon>Bacteria</taxon>
        <taxon>Candidatus Schekmaniibacteriota</taxon>
    </lineage>
</organism>
<dbReference type="CDD" id="cd02440">
    <property type="entry name" value="AdoMet_MTases"/>
    <property type="match status" value="1"/>
</dbReference>
<gene>
    <name evidence="2" type="ORF">A2161_02335</name>
</gene>
<evidence type="ECO:0000313" key="2">
    <source>
        <dbReference type="EMBL" id="OGL46442.1"/>
    </source>
</evidence>
<dbReference type="Gene3D" id="3.40.50.150">
    <property type="entry name" value="Vaccinia Virus protein VP39"/>
    <property type="match status" value="1"/>
</dbReference>
<dbReference type="AlphaFoldDB" id="A0A1F7RY21"/>
<dbReference type="Pfam" id="PF13847">
    <property type="entry name" value="Methyltransf_31"/>
    <property type="match status" value="1"/>
</dbReference>
<reference evidence="2 3" key="1">
    <citation type="journal article" date="2016" name="Nat. Commun.">
        <title>Thousands of microbial genomes shed light on interconnected biogeochemical processes in an aquifer system.</title>
        <authorList>
            <person name="Anantharaman K."/>
            <person name="Brown C.T."/>
            <person name="Hug L.A."/>
            <person name="Sharon I."/>
            <person name="Castelle C.J."/>
            <person name="Probst A.J."/>
            <person name="Thomas B.C."/>
            <person name="Singh A."/>
            <person name="Wilkins M.J."/>
            <person name="Karaoz U."/>
            <person name="Brodie E.L."/>
            <person name="Williams K.H."/>
            <person name="Hubbard S.S."/>
            <person name="Banfield J.F."/>
        </authorList>
    </citation>
    <scope>NUCLEOTIDE SEQUENCE [LARGE SCALE GENOMIC DNA]</scope>
</reference>